<dbReference type="PANTHER" id="PTHR21011">
    <property type="entry name" value="MITOCHONDRIAL 28S RIBOSOMAL PROTEIN S6"/>
    <property type="match status" value="1"/>
</dbReference>
<dbReference type="AlphaFoldDB" id="A0A1S3G248"/>
<dbReference type="FunCoup" id="A0A1S3G248">
    <property type="interactions" value="1455"/>
</dbReference>
<dbReference type="InterPro" id="IPR014717">
    <property type="entry name" value="Transl_elong_EF1B/ribsomal_bS6"/>
</dbReference>
<dbReference type="RefSeq" id="XP_012882883.1">
    <property type="nucleotide sequence ID" value="XM_013027429.1"/>
</dbReference>
<evidence type="ECO:0000256" key="6">
    <source>
        <dbReference type="ARBA" id="ARBA00035170"/>
    </source>
</evidence>
<protein>
    <recommendedName>
        <fullName evidence="6">Small ribosomal subunit protein bS6m</fullName>
    </recommendedName>
    <alternativeName>
        <fullName evidence="7">28S ribosomal protein S6, mitochondrial</fullName>
    </alternativeName>
</protein>
<dbReference type="InParanoid" id="A0A1S3G248"/>
<dbReference type="InterPro" id="IPR035980">
    <property type="entry name" value="Ribosomal_bS6_sf"/>
</dbReference>
<dbReference type="Gene3D" id="3.30.70.60">
    <property type="match status" value="1"/>
</dbReference>
<comment type="similarity">
    <text evidence="2">Belongs to the bacterial ribosomal protein bS6 family.</text>
</comment>
<evidence type="ECO:0000256" key="8">
    <source>
        <dbReference type="SAM" id="MobiDB-lite"/>
    </source>
</evidence>
<dbReference type="GO" id="GO:0005763">
    <property type="term" value="C:mitochondrial small ribosomal subunit"/>
    <property type="evidence" value="ECO:0007669"/>
    <property type="project" value="UniProtKB-ARBA"/>
</dbReference>
<keyword evidence="3 10" id="KW-0689">Ribosomal protein</keyword>
<feature type="region of interest" description="Disordered" evidence="8">
    <location>
        <begin position="1"/>
        <end position="98"/>
    </location>
</feature>
<dbReference type="GO" id="GO:0003735">
    <property type="term" value="F:structural constituent of ribosome"/>
    <property type="evidence" value="ECO:0007669"/>
    <property type="project" value="InterPro"/>
</dbReference>
<reference evidence="10" key="1">
    <citation type="submission" date="2025-08" db="UniProtKB">
        <authorList>
            <consortium name="RefSeq"/>
        </authorList>
    </citation>
    <scope>IDENTIFICATION</scope>
    <source>
        <tissue evidence="10">Kidney</tissue>
    </source>
</reference>
<feature type="compositionally biased region" description="Pro residues" evidence="8">
    <location>
        <begin position="50"/>
        <end position="60"/>
    </location>
</feature>
<dbReference type="Proteomes" id="UP000081671">
    <property type="component" value="Unplaced"/>
</dbReference>
<dbReference type="GO" id="GO:0070181">
    <property type="term" value="F:small ribosomal subunit rRNA binding"/>
    <property type="evidence" value="ECO:0007669"/>
    <property type="project" value="TreeGrafter"/>
</dbReference>
<organism evidence="9 10">
    <name type="scientific">Dipodomys ordii</name>
    <name type="common">Ord's kangaroo rat</name>
    <dbReference type="NCBI Taxonomy" id="10020"/>
    <lineage>
        <taxon>Eukaryota</taxon>
        <taxon>Metazoa</taxon>
        <taxon>Chordata</taxon>
        <taxon>Craniata</taxon>
        <taxon>Vertebrata</taxon>
        <taxon>Euteleostomi</taxon>
        <taxon>Mammalia</taxon>
        <taxon>Eutheria</taxon>
        <taxon>Euarchontoglires</taxon>
        <taxon>Glires</taxon>
        <taxon>Rodentia</taxon>
        <taxon>Castorimorpha</taxon>
        <taxon>Heteromyidae</taxon>
        <taxon>Dipodomyinae</taxon>
        <taxon>Dipodomys</taxon>
    </lineage>
</organism>
<evidence type="ECO:0000256" key="1">
    <source>
        <dbReference type="ARBA" id="ARBA00004173"/>
    </source>
</evidence>
<comment type="subcellular location">
    <subcellularLocation>
        <location evidence="1">Mitochondrion</location>
    </subcellularLocation>
</comment>
<dbReference type="InterPro" id="IPR000529">
    <property type="entry name" value="Ribosomal_bS6"/>
</dbReference>
<dbReference type="Pfam" id="PF01250">
    <property type="entry name" value="Ribosomal_S6"/>
    <property type="match status" value="1"/>
</dbReference>
<evidence type="ECO:0000313" key="9">
    <source>
        <dbReference type="Proteomes" id="UP000081671"/>
    </source>
</evidence>
<sequence length="223" mass="24288">MESSRGWRALGRKRGGGGGPRGVASRGGVAPTAQLPEPLSPGSRGRSVLSPPPGSRPLQPPVRSHPSLPSQPRARTRVPAPSHRGTQSASEPRAERSGMPRYELALILKAMQRPESAAALKRTVEALLDRGAIVRNLENLGEKALPFKMSAHSQQHKRGGYFLVDFYAPTTSVDTILEHLSRDTDVIRPTIVKHPLTQEVKECEGIVPVPLEEKLYSAKKRKK</sequence>
<dbReference type="STRING" id="10020.ENSDORP00000016973"/>
<keyword evidence="5" id="KW-0687">Ribonucleoprotein</keyword>
<dbReference type="GO" id="GO:0006412">
    <property type="term" value="P:translation"/>
    <property type="evidence" value="ECO:0007669"/>
    <property type="project" value="InterPro"/>
</dbReference>
<dbReference type="GeneID" id="105994018"/>
<dbReference type="SUPFAM" id="SSF54995">
    <property type="entry name" value="Ribosomal protein S6"/>
    <property type="match status" value="1"/>
</dbReference>
<keyword evidence="9" id="KW-1185">Reference proteome</keyword>
<evidence type="ECO:0000256" key="3">
    <source>
        <dbReference type="ARBA" id="ARBA00022980"/>
    </source>
</evidence>
<name>A0A1S3G248_DIPOR</name>
<evidence type="ECO:0000313" key="10">
    <source>
        <dbReference type="RefSeq" id="XP_012882883.1"/>
    </source>
</evidence>
<dbReference type="KEGG" id="dord:105994018"/>
<evidence type="ECO:0000256" key="4">
    <source>
        <dbReference type="ARBA" id="ARBA00023128"/>
    </source>
</evidence>
<dbReference type="GO" id="GO:0005743">
    <property type="term" value="C:mitochondrial inner membrane"/>
    <property type="evidence" value="ECO:0007669"/>
    <property type="project" value="UniProtKB-ARBA"/>
</dbReference>
<keyword evidence="4" id="KW-0496">Mitochondrion</keyword>
<evidence type="ECO:0000256" key="2">
    <source>
        <dbReference type="ARBA" id="ARBA00009512"/>
    </source>
</evidence>
<dbReference type="OrthoDB" id="268530at2759"/>
<dbReference type="FunFam" id="3.30.70.60:FF:000008">
    <property type="entry name" value="28S ribosomal protein S6, mitochondrial"/>
    <property type="match status" value="1"/>
</dbReference>
<dbReference type="PANTHER" id="PTHR21011:SF1">
    <property type="entry name" value="SMALL RIBOSOMAL SUBUNIT PROTEIN BS6M"/>
    <property type="match status" value="1"/>
</dbReference>
<accession>A0A1S3G248</accession>
<gene>
    <name evidence="10" type="primary">Mrps6</name>
</gene>
<proteinExistence type="inferred from homology"/>
<dbReference type="CDD" id="cd15465">
    <property type="entry name" value="bS6_mito"/>
    <property type="match status" value="1"/>
</dbReference>
<evidence type="ECO:0000256" key="7">
    <source>
        <dbReference type="ARBA" id="ARBA00035365"/>
    </source>
</evidence>
<dbReference type="CTD" id="64968"/>
<evidence type="ECO:0000256" key="5">
    <source>
        <dbReference type="ARBA" id="ARBA00023274"/>
    </source>
</evidence>